<feature type="compositionally biased region" description="Polar residues" evidence="1">
    <location>
        <begin position="142"/>
        <end position="154"/>
    </location>
</feature>
<comment type="caution">
    <text evidence="2">The sequence shown here is derived from an EMBL/GenBank/DDBJ whole genome shotgun (WGS) entry which is preliminary data.</text>
</comment>
<dbReference type="Proteomes" id="UP000293377">
    <property type="component" value="Unassembled WGS sequence"/>
</dbReference>
<dbReference type="AlphaFoldDB" id="A0A4Q6I8U4"/>
<name>A0A4Q6I8U4_9RICK</name>
<evidence type="ECO:0000313" key="3">
    <source>
        <dbReference type="Proteomes" id="UP000293377"/>
    </source>
</evidence>
<gene>
    <name evidence="2" type="ORF">DRF75_04315</name>
</gene>
<dbReference type="RefSeq" id="WP_129992726.1">
    <property type="nucleotide sequence ID" value="NZ_QOHL01000024.1"/>
</dbReference>
<organism evidence="2 3">
    <name type="scientific">Ehrlichia minasensis</name>
    <dbReference type="NCBI Taxonomy" id="1242993"/>
    <lineage>
        <taxon>Bacteria</taxon>
        <taxon>Pseudomonadati</taxon>
        <taxon>Pseudomonadota</taxon>
        <taxon>Alphaproteobacteria</taxon>
        <taxon>Rickettsiales</taxon>
        <taxon>Anaplasmataceae</taxon>
        <taxon>Ehrlichia</taxon>
    </lineage>
</organism>
<keyword evidence="3" id="KW-1185">Reference proteome</keyword>
<evidence type="ECO:0000256" key="1">
    <source>
        <dbReference type="SAM" id="MobiDB-lite"/>
    </source>
</evidence>
<feature type="compositionally biased region" description="Basic and acidic residues" evidence="1">
    <location>
        <begin position="28"/>
        <end position="61"/>
    </location>
</feature>
<feature type="compositionally biased region" description="Basic and acidic residues" evidence="1">
    <location>
        <begin position="219"/>
        <end position="254"/>
    </location>
</feature>
<sequence>MLVFLAVISVIGGAAAAVLLKLIANADQNEKNENEEQKDTDEEKCVQESGKGDHSKGKTRDGNTTPENVSSGKRKKRSRTSKKSAQEIGKTGQDKQNSADTSSGENANGEKDEGKLSGKAQVVIPKKNVQEQSENSQDRKAQNGSATSGENVRSSGKRKKLGHGGQSVQEIGKADQAKQDGTNVVSSKNVKKNKSGLKERDVQSKDERHSTETTSSEGVKSEEESKKGLEQKAQAADDKFYRDVQCEDKKHDAESDGDLTHQAGSSDIPIQSASEHTDTLAQRKKSDQNIGKDVVGSGDTPQASSSLDQYLALGARPKERSTKSTKGKIPKPTSKPAVEFYDWSSRHYGEEDPLLVQSAKESVSVVKSTAGGEDVSTLLGAAKVQQKPSKSTTSTGLSLVVESQDTHAEQPTNLEEISLGTQQVTILGSIGQRISDPIGNTVAASSVVQKVCDKDIQKGESKETVGDSRSQGFNQHLKSLKVSKVSVRDSKNKQSVIDFNQNVLPSALDILKYAGKKPLRRQAALNFKFCALKMMHLKYCCDMSKKIFLMQKGKIYTCDRVLSFLRLNIPNYRMCIFVLKLFYVLNCTEIISQPTFCKSLVYNAYFFRKPSILCSCISDLLVTMQHGYPSMDAVRGVLYRCHVRVLSQNNTSTLHGGAFFSELLQVLVCLASIRLSVPDCLAEELDFTIVGCSMLLGSLYSNYKHIAGLEINLTKESGIGALLDCMGSTGPCRGKLGTICYYMLCNMLYMYNASYNTDVLMCGVCLPARLVKQCSQYFYSKVENSVGNGTMGFHVIIEDLSMLICSMLDRFNLAAFEREIQAYADLYDMVIHNSNVMENQGLER</sequence>
<proteinExistence type="predicted"/>
<reference evidence="2 3" key="1">
    <citation type="submission" date="2018-06" db="EMBL/GenBank/DDBJ databases">
        <title>Complete Genome Sequence of Ehrlichia minasensis Isolated From Cattle.</title>
        <authorList>
            <person name="Aguiar D.M."/>
            <person name="Araujo J.P.A.Jr."/>
            <person name="Nakazato L."/>
            <person name="Bard E."/>
            <person name="Cabezas-Cruz A."/>
        </authorList>
    </citation>
    <scope>NUCLEOTIDE SEQUENCE [LARGE SCALE GENOMIC DNA]</scope>
    <source>
        <strain evidence="2 3">B11</strain>
    </source>
</reference>
<dbReference type="EMBL" id="QOHL01000024">
    <property type="protein sequence ID" value="RZB12417.1"/>
    <property type="molecule type" value="Genomic_DNA"/>
</dbReference>
<feature type="compositionally biased region" description="Polar residues" evidence="1">
    <location>
        <begin position="94"/>
        <end position="106"/>
    </location>
</feature>
<feature type="region of interest" description="Disordered" evidence="1">
    <location>
        <begin position="27"/>
        <end position="333"/>
    </location>
</feature>
<feature type="compositionally biased region" description="Basic residues" evidence="1">
    <location>
        <begin position="72"/>
        <end position="82"/>
    </location>
</feature>
<accession>A0A4Q6I8U4</accession>
<feature type="compositionally biased region" description="Basic and acidic residues" evidence="1">
    <location>
        <begin position="196"/>
        <end position="211"/>
    </location>
</feature>
<feature type="compositionally biased region" description="Polar residues" evidence="1">
    <location>
        <begin position="299"/>
        <end position="308"/>
    </location>
</feature>
<evidence type="ECO:0000313" key="2">
    <source>
        <dbReference type="EMBL" id="RZB12417.1"/>
    </source>
</evidence>
<dbReference type="InterPro" id="IPR021902">
    <property type="entry name" value="DUF3514"/>
</dbReference>
<dbReference type="Pfam" id="PF12027">
    <property type="entry name" value="DUF3514"/>
    <property type="match status" value="1"/>
</dbReference>
<feature type="compositionally biased region" description="Polar residues" evidence="1">
    <location>
        <begin position="262"/>
        <end position="274"/>
    </location>
</feature>
<protein>
    <submittedName>
        <fullName evidence="2">DUF3514 domain-containing protein</fullName>
    </submittedName>
</protein>